<keyword evidence="2" id="KW-0812">Transmembrane</keyword>
<proteinExistence type="predicted"/>
<dbReference type="AlphaFoldDB" id="A0AAN6TH90"/>
<comment type="caution">
    <text evidence="3">The sequence shown here is derived from an EMBL/GenBank/DDBJ whole genome shotgun (WGS) entry which is preliminary data.</text>
</comment>
<keyword evidence="4" id="KW-1185">Reference proteome</keyword>
<feature type="compositionally biased region" description="Low complexity" evidence="1">
    <location>
        <begin position="22"/>
        <end position="40"/>
    </location>
</feature>
<dbReference type="Proteomes" id="UP001302812">
    <property type="component" value="Unassembled WGS sequence"/>
</dbReference>
<name>A0AAN6TH90_9PEZI</name>
<evidence type="ECO:0000256" key="1">
    <source>
        <dbReference type="SAM" id="MobiDB-lite"/>
    </source>
</evidence>
<sequence>MDVGVVVASAVDSVGESSIETSSTVTTTATSIEAEAAAPEGKTGEQQQSGGGAIDAVFLLIVQVVLAGVQGFAVLEWLLGRVSEALAWAVELCILWVQPSD</sequence>
<keyword evidence="2" id="KW-1133">Transmembrane helix</keyword>
<reference evidence="3" key="2">
    <citation type="submission" date="2023-05" db="EMBL/GenBank/DDBJ databases">
        <authorList>
            <consortium name="Lawrence Berkeley National Laboratory"/>
            <person name="Steindorff A."/>
            <person name="Hensen N."/>
            <person name="Bonometti L."/>
            <person name="Westerberg I."/>
            <person name="Brannstrom I.O."/>
            <person name="Guillou S."/>
            <person name="Cros-Aarteil S."/>
            <person name="Calhoun S."/>
            <person name="Haridas S."/>
            <person name="Kuo A."/>
            <person name="Mondo S."/>
            <person name="Pangilinan J."/>
            <person name="Riley R."/>
            <person name="Labutti K."/>
            <person name="Andreopoulos B."/>
            <person name="Lipzen A."/>
            <person name="Chen C."/>
            <person name="Yanf M."/>
            <person name="Daum C."/>
            <person name="Ng V."/>
            <person name="Clum A."/>
            <person name="Ohm R."/>
            <person name="Martin F."/>
            <person name="Silar P."/>
            <person name="Natvig D."/>
            <person name="Lalanne C."/>
            <person name="Gautier V."/>
            <person name="Ament-Velasquez S.L."/>
            <person name="Kruys A."/>
            <person name="Hutchinson M.I."/>
            <person name="Powell A.J."/>
            <person name="Barry K."/>
            <person name="Miller A.N."/>
            <person name="Grigoriev I.V."/>
            <person name="Debuchy R."/>
            <person name="Gladieux P."/>
            <person name="Thoren M.H."/>
            <person name="Johannesson H."/>
        </authorList>
    </citation>
    <scope>NUCLEOTIDE SEQUENCE</scope>
    <source>
        <strain evidence="3">CBS 508.74</strain>
    </source>
</reference>
<reference evidence="3" key="1">
    <citation type="journal article" date="2023" name="Mol. Phylogenet. Evol.">
        <title>Genome-scale phylogeny and comparative genomics of the fungal order Sordariales.</title>
        <authorList>
            <person name="Hensen N."/>
            <person name="Bonometti L."/>
            <person name="Westerberg I."/>
            <person name="Brannstrom I.O."/>
            <person name="Guillou S."/>
            <person name="Cros-Aarteil S."/>
            <person name="Calhoun S."/>
            <person name="Haridas S."/>
            <person name="Kuo A."/>
            <person name="Mondo S."/>
            <person name="Pangilinan J."/>
            <person name="Riley R."/>
            <person name="LaButti K."/>
            <person name="Andreopoulos B."/>
            <person name="Lipzen A."/>
            <person name="Chen C."/>
            <person name="Yan M."/>
            <person name="Daum C."/>
            <person name="Ng V."/>
            <person name="Clum A."/>
            <person name="Steindorff A."/>
            <person name="Ohm R.A."/>
            <person name="Martin F."/>
            <person name="Silar P."/>
            <person name="Natvig D.O."/>
            <person name="Lalanne C."/>
            <person name="Gautier V."/>
            <person name="Ament-Velasquez S.L."/>
            <person name="Kruys A."/>
            <person name="Hutchinson M.I."/>
            <person name="Powell A.J."/>
            <person name="Barry K."/>
            <person name="Miller A.N."/>
            <person name="Grigoriev I.V."/>
            <person name="Debuchy R."/>
            <person name="Gladieux P."/>
            <person name="Hiltunen Thoren M."/>
            <person name="Johannesson H."/>
        </authorList>
    </citation>
    <scope>NUCLEOTIDE SEQUENCE</scope>
    <source>
        <strain evidence="3">CBS 508.74</strain>
    </source>
</reference>
<evidence type="ECO:0000256" key="2">
    <source>
        <dbReference type="SAM" id="Phobius"/>
    </source>
</evidence>
<keyword evidence="2" id="KW-0472">Membrane</keyword>
<organism evidence="3 4">
    <name type="scientific">Canariomyces notabilis</name>
    <dbReference type="NCBI Taxonomy" id="2074819"/>
    <lineage>
        <taxon>Eukaryota</taxon>
        <taxon>Fungi</taxon>
        <taxon>Dikarya</taxon>
        <taxon>Ascomycota</taxon>
        <taxon>Pezizomycotina</taxon>
        <taxon>Sordariomycetes</taxon>
        <taxon>Sordariomycetidae</taxon>
        <taxon>Sordariales</taxon>
        <taxon>Chaetomiaceae</taxon>
        <taxon>Canariomyces</taxon>
    </lineage>
</organism>
<evidence type="ECO:0000313" key="3">
    <source>
        <dbReference type="EMBL" id="KAK4114394.1"/>
    </source>
</evidence>
<protein>
    <submittedName>
        <fullName evidence="3">Uncharacterized protein</fullName>
    </submittedName>
</protein>
<accession>A0AAN6TH90</accession>
<evidence type="ECO:0000313" key="4">
    <source>
        <dbReference type="Proteomes" id="UP001302812"/>
    </source>
</evidence>
<feature type="region of interest" description="Disordered" evidence="1">
    <location>
        <begin position="22"/>
        <end position="49"/>
    </location>
</feature>
<gene>
    <name evidence="3" type="ORF">N656DRAFT_796861</name>
</gene>
<dbReference type="RefSeq" id="XP_064671964.1">
    <property type="nucleotide sequence ID" value="XM_064817574.1"/>
</dbReference>
<dbReference type="EMBL" id="MU853337">
    <property type="protein sequence ID" value="KAK4114394.1"/>
    <property type="molecule type" value="Genomic_DNA"/>
</dbReference>
<feature type="transmembrane region" description="Helical" evidence="2">
    <location>
        <begin position="56"/>
        <end position="79"/>
    </location>
</feature>
<dbReference type="GeneID" id="89941699"/>